<dbReference type="RefSeq" id="XP_022330693.1">
    <property type="nucleotide sequence ID" value="XM_022474985.1"/>
</dbReference>
<proteinExistence type="predicted"/>
<dbReference type="Gene3D" id="3.10.100.10">
    <property type="entry name" value="Mannose-Binding Protein A, subunit A"/>
    <property type="match status" value="5"/>
</dbReference>
<dbReference type="InterPro" id="IPR001304">
    <property type="entry name" value="C-type_lectin-like"/>
</dbReference>
<name>A0A8B8DSS1_CRAVI</name>
<dbReference type="PROSITE" id="PS50041">
    <property type="entry name" value="C_TYPE_LECTIN_2"/>
    <property type="match status" value="4"/>
</dbReference>
<dbReference type="InterPro" id="IPR018378">
    <property type="entry name" value="C-type_lectin_CS"/>
</dbReference>
<feature type="domain" description="C-type lectin" evidence="2">
    <location>
        <begin position="65"/>
        <end position="165"/>
    </location>
</feature>
<feature type="domain" description="C-type lectin" evidence="2">
    <location>
        <begin position="203"/>
        <end position="320"/>
    </location>
</feature>
<dbReference type="PROSITE" id="PS00615">
    <property type="entry name" value="C_TYPE_LECTIN_1"/>
    <property type="match status" value="3"/>
</dbReference>
<dbReference type="InterPro" id="IPR016187">
    <property type="entry name" value="CTDL_fold"/>
</dbReference>
<feature type="domain" description="C-type lectin" evidence="2">
    <location>
        <begin position="342"/>
        <end position="456"/>
    </location>
</feature>
<keyword evidence="3" id="KW-1185">Reference proteome</keyword>
<dbReference type="OrthoDB" id="6285323at2759"/>
<evidence type="ECO:0000259" key="2">
    <source>
        <dbReference type="PROSITE" id="PS50041"/>
    </source>
</evidence>
<feature type="domain" description="C-type lectin" evidence="2">
    <location>
        <begin position="478"/>
        <end position="603"/>
    </location>
</feature>
<dbReference type="InterPro" id="IPR016186">
    <property type="entry name" value="C-type_lectin-like/link_sf"/>
</dbReference>
<accession>A0A8B8DSS1</accession>
<dbReference type="PANTHER" id="PTHR22803">
    <property type="entry name" value="MANNOSE, PHOSPHOLIPASE, LECTIN RECEPTOR RELATED"/>
    <property type="match status" value="1"/>
</dbReference>
<dbReference type="GeneID" id="111128982"/>
<gene>
    <name evidence="4" type="primary">LOC111128982</name>
</gene>
<evidence type="ECO:0000256" key="1">
    <source>
        <dbReference type="ARBA" id="ARBA00023157"/>
    </source>
</evidence>
<dbReference type="SMART" id="SM00034">
    <property type="entry name" value="CLECT"/>
    <property type="match status" value="4"/>
</dbReference>
<dbReference type="CDD" id="cd00037">
    <property type="entry name" value="CLECT"/>
    <property type="match status" value="4"/>
</dbReference>
<dbReference type="AlphaFoldDB" id="A0A8B8DSS1"/>
<sequence length="640" mass="73501">MSGEPDNWNNIEHCVRFRASDRTFSDVHCSFKLPFICKVQKGVPVKEHFQPNQLEKCTDERFLRLNASCFSVIRKETTFYEAQRLCREIGAELASIHDREENTFLASIATESSWIGIKISPANGSQWIDGSPLDFTSWSQNEPHNYLSMDRCAATQNELWNDHNCGKVLGGFICKKSQSRGSSTEFPPVIDGACPPLYQPSLYNSKCYKIVTNPNTWTAAKSDCEKTIGASLLSVEDQAEQDYIISLLKRSKNFIWIGFRRVQNQFLWENNKEVTYTNWKNGEPNMNVGVDCTEIQGRFDLNVGKWNTAPCTYPRPYICEAPKDPSLPEITSSACPQNYTQNEGSCYRFFDDFPLDWESANHFCSLQNGTLAAISTIYRFGFIEAMELKYKMKTYWIGLRKSNTSVLFKWRNGLPYLYTHWDQSKPTETPGQDCVLSHNNKWRDTSCNIRLPFLCEIIMKNPFLPPPSISCHKSAMPFNGACYYIELKHTGSWTDALNMCQQHNMDLVSIHSDIEMEHIREFVVAKGAKSALWIGLSRRRLRTDPIGKVDFYWSDNSKVDYTYWNVNQPSDTLFGQLEECVEMFTDGSWNDVSCEDIRGFICKDSVSNRGDLTTVVYDVINSQTTMKTQRSCSIQNRLRK</sequence>
<protein>
    <submittedName>
        <fullName evidence="4">Macrophage mannose receptor 1-like</fullName>
    </submittedName>
</protein>
<keyword evidence="1" id="KW-1015">Disulfide bond</keyword>
<dbReference type="InterPro" id="IPR050111">
    <property type="entry name" value="C-type_lectin/snaclec_domain"/>
</dbReference>
<evidence type="ECO:0000313" key="3">
    <source>
        <dbReference type="Proteomes" id="UP000694844"/>
    </source>
</evidence>
<evidence type="ECO:0000313" key="4">
    <source>
        <dbReference type="RefSeq" id="XP_022330693.1"/>
    </source>
</evidence>
<dbReference type="Proteomes" id="UP000694844">
    <property type="component" value="Chromosome 4"/>
</dbReference>
<dbReference type="KEGG" id="cvn:111128982"/>
<organism evidence="3 4">
    <name type="scientific">Crassostrea virginica</name>
    <name type="common">Eastern oyster</name>
    <dbReference type="NCBI Taxonomy" id="6565"/>
    <lineage>
        <taxon>Eukaryota</taxon>
        <taxon>Metazoa</taxon>
        <taxon>Spiralia</taxon>
        <taxon>Lophotrochozoa</taxon>
        <taxon>Mollusca</taxon>
        <taxon>Bivalvia</taxon>
        <taxon>Autobranchia</taxon>
        <taxon>Pteriomorphia</taxon>
        <taxon>Ostreida</taxon>
        <taxon>Ostreoidea</taxon>
        <taxon>Ostreidae</taxon>
        <taxon>Crassostrea</taxon>
    </lineage>
</organism>
<dbReference type="Pfam" id="PF00059">
    <property type="entry name" value="Lectin_C"/>
    <property type="match status" value="4"/>
</dbReference>
<reference evidence="4" key="1">
    <citation type="submission" date="2025-08" db="UniProtKB">
        <authorList>
            <consortium name="RefSeq"/>
        </authorList>
    </citation>
    <scope>IDENTIFICATION</scope>
    <source>
        <tissue evidence="4">Whole sample</tissue>
    </source>
</reference>
<dbReference type="SUPFAM" id="SSF56436">
    <property type="entry name" value="C-type lectin-like"/>
    <property type="match status" value="5"/>
</dbReference>